<dbReference type="GeneID" id="38782311"/>
<reference evidence="1 2" key="1">
    <citation type="journal article" date="2018" name="Sci. Rep.">
        <title>Genome sequence of the cauliflower mushroom Sparassis crispa (Hanabiratake) and its association with beneficial usage.</title>
        <authorList>
            <person name="Kiyama R."/>
            <person name="Furutani Y."/>
            <person name="Kawaguchi K."/>
            <person name="Nakanishi T."/>
        </authorList>
    </citation>
    <scope>NUCLEOTIDE SEQUENCE [LARGE SCALE GENOMIC DNA]</scope>
</reference>
<organism evidence="1 2">
    <name type="scientific">Sparassis crispa</name>
    <dbReference type="NCBI Taxonomy" id="139825"/>
    <lineage>
        <taxon>Eukaryota</taxon>
        <taxon>Fungi</taxon>
        <taxon>Dikarya</taxon>
        <taxon>Basidiomycota</taxon>
        <taxon>Agaricomycotina</taxon>
        <taxon>Agaricomycetes</taxon>
        <taxon>Polyporales</taxon>
        <taxon>Sparassidaceae</taxon>
        <taxon>Sparassis</taxon>
    </lineage>
</organism>
<proteinExistence type="predicted"/>
<accession>A0A401GUI7</accession>
<dbReference type="AlphaFoldDB" id="A0A401GUI7"/>
<protein>
    <submittedName>
        <fullName evidence="1">Uncharacterized protein</fullName>
    </submittedName>
</protein>
<keyword evidence="2" id="KW-1185">Reference proteome</keyword>
<sequence length="67" mass="7563">MALSGRPALRRRDEVFRAMISFTEDALIFLTSVRRRLVSLLPAQATQAFKTGRVTPVSPPAQRQEHI</sequence>
<dbReference type="Proteomes" id="UP000287166">
    <property type="component" value="Unassembled WGS sequence"/>
</dbReference>
<gene>
    <name evidence="1" type="ORF">SCP_0705810</name>
</gene>
<dbReference type="RefSeq" id="XP_027616307.1">
    <property type="nucleotide sequence ID" value="XM_027760506.1"/>
</dbReference>
<evidence type="ECO:0000313" key="2">
    <source>
        <dbReference type="Proteomes" id="UP000287166"/>
    </source>
</evidence>
<dbReference type="EMBL" id="BFAD01000007">
    <property type="protein sequence ID" value="GBE85394.1"/>
    <property type="molecule type" value="Genomic_DNA"/>
</dbReference>
<dbReference type="InParanoid" id="A0A401GUI7"/>
<comment type="caution">
    <text evidence="1">The sequence shown here is derived from an EMBL/GenBank/DDBJ whole genome shotgun (WGS) entry which is preliminary data.</text>
</comment>
<evidence type="ECO:0000313" key="1">
    <source>
        <dbReference type="EMBL" id="GBE85394.1"/>
    </source>
</evidence>
<name>A0A401GUI7_9APHY</name>